<sequence length="491" mass="55329">MKKLISSLMAITLVSSIAGSVTSCSVRMSKINLSFTGAFNTFPESESDTFNSFNGTNVTPYYSPGSNKTSEMAVTKILAKEVLNLLGFNHTLVTQPKEVANYRNTFVGQDAHNESLNFTPSVDGVFYGEKFEKFSQADFYKTYDKTTINSLEGLHMLYEYASANGDTSLGKGAKQSYEMISQVMTTDAGKGFFNSFLSKQGKIQDSAWTSWNYIGQEAPTKLNSRILSYNMEVVEPTKNPNKPSLLKDNKINQFQLTPEGKMKDLGSEVEYSEVNTSVKDEKDGKIGNDKKNPYDLNLFTLENPIGEAKFNINKNWNPAQNSDEINGRKTWEIRQGTDPNAWDITATDQPLFDVQTGKNKEDKETKEQSWTNGFIKTNSTVLVKVKPLKIRLTYSTNVRKGDAKKYDLEFTLNGLTAAFEPFVRASSFKDADKDKETIGNRFVKWQFSHYQFTDANDTWINTEERSSKDPNNGFFSQLQISDLKVEDHSNE</sequence>
<protein>
    <submittedName>
        <fullName evidence="1">Uncharacterized protein</fullName>
    </submittedName>
</protein>
<dbReference type="RefSeq" id="WP_100609782.1">
    <property type="nucleotide sequence ID" value="NZ_CP024962.1"/>
</dbReference>
<dbReference type="EMBL" id="CP024962">
    <property type="protein sequence ID" value="ATZ16703.1"/>
    <property type="molecule type" value="Genomic_DNA"/>
</dbReference>
<proteinExistence type="predicted"/>
<reference evidence="1 2" key="1">
    <citation type="submission" date="2017-11" db="EMBL/GenBank/DDBJ databases">
        <title>Genome sequence of Entomoplasma freundtii BARC 318 (ATCC 51999).</title>
        <authorList>
            <person name="Lo W.-S."/>
            <person name="Gasparich G.E."/>
            <person name="Kuo C.-H."/>
        </authorList>
    </citation>
    <scope>NUCLEOTIDE SEQUENCE [LARGE SCALE GENOMIC DNA]</scope>
    <source>
        <strain evidence="1 2">BARC 318</strain>
    </source>
</reference>
<accession>A0A2K8NVP2</accession>
<evidence type="ECO:0000313" key="1">
    <source>
        <dbReference type="EMBL" id="ATZ16703.1"/>
    </source>
</evidence>
<keyword evidence="2" id="KW-1185">Reference proteome</keyword>
<dbReference type="KEGG" id="efr:EFREU_v1c06830"/>
<dbReference type="AlphaFoldDB" id="A0A2K8NVP2"/>
<evidence type="ECO:0000313" key="2">
    <source>
        <dbReference type="Proteomes" id="UP000232222"/>
    </source>
</evidence>
<dbReference type="Proteomes" id="UP000232222">
    <property type="component" value="Chromosome"/>
</dbReference>
<dbReference type="PROSITE" id="PS51257">
    <property type="entry name" value="PROKAR_LIPOPROTEIN"/>
    <property type="match status" value="1"/>
</dbReference>
<gene>
    <name evidence="1" type="ORF">EFREU_v1c06830</name>
</gene>
<name>A0A2K8NVP2_9MOLU</name>
<organism evidence="1 2">
    <name type="scientific">Entomoplasma freundtii</name>
    <dbReference type="NCBI Taxonomy" id="74700"/>
    <lineage>
        <taxon>Bacteria</taxon>
        <taxon>Bacillati</taxon>
        <taxon>Mycoplasmatota</taxon>
        <taxon>Mollicutes</taxon>
        <taxon>Entomoplasmatales</taxon>
        <taxon>Entomoplasmataceae</taxon>
        <taxon>Entomoplasma</taxon>
    </lineage>
</organism>
<dbReference type="OrthoDB" id="391907at2"/>